<name>A0A149UMR8_9PROT</name>
<proteinExistence type="predicted"/>
<protein>
    <submittedName>
        <fullName evidence="2">Uncharacterized protein</fullName>
    </submittedName>
</protein>
<dbReference type="AlphaFoldDB" id="A0A149UMR8"/>
<evidence type="ECO:0000256" key="1">
    <source>
        <dbReference type="SAM" id="SignalP"/>
    </source>
</evidence>
<evidence type="ECO:0000313" key="3">
    <source>
        <dbReference type="Proteomes" id="UP000075377"/>
    </source>
</evidence>
<evidence type="ECO:0000313" key="2">
    <source>
        <dbReference type="EMBL" id="KXV69046.1"/>
    </source>
</evidence>
<gene>
    <name evidence="2" type="ORF">AD951_08380</name>
</gene>
<reference evidence="2 3" key="1">
    <citation type="submission" date="2015-06" db="EMBL/GenBank/DDBJ databases">
        <title>Improved classification and identification of acetic acid bacteria using matrix-assisted laser desorption/ionization time-of-flight mass spectrometry; Gluconobacter nephelii and Gluconobacter uchimurae are later heterotypic synonyms of Gluconobacter japonicus and Gluconobacter oxydans, respectively.</title>
        <authorList>
            <person name="Li L."/>
            <person name="Cleenwerck I."/>
            <person name="De Vuyst L."/>
            <person name="Vandamme P."/>
        </authorList>
    </citation>
    <scope>NUCLEOTIDE SEQUENCE [LARGE SCALE GENOMIC DNA]</scope>
    <source>
        <strain evidence="2 3">LMG 1699</strain>
    </source>
</reference>
<accession>A0A149UMR8</accession>
<dbReference type="EMBL" id="LHZX01000296">
    <property type="protein sequence ID" value="KXV69046.1"/>
    <property type="molecule type" value="Genomic_DNA"/>
</dbReference>
<comment type="caution">
    <text evidence="2">The sequence shown here is derived from an EMBL/GenBank/DDBJ whole genome shotgun (WGS) entry which is preliminary data.</text>
</comment>
<feature type="signal peptide" evidence="1">
    <location>
        <begin position="1"/>
        <end position="26"/>
    </location>
</feature>
<organism evidence="2 3">
    <name type="scientific">Acetobacter malorum</name>
    <dbReference type="NCBI Taxonomy" id="178901"/>
    <lineage>
        <taxon>Bacteria</taxon>
        <taxon>Pseudomonadati</taxon>
        <taxon>Pseudomonadota</taxon>
        <taxon>Alphaproteobacteria</taxon>
        <taxon>Acetobacterales</taxon>
        <taxon>Acetobacteraceae</taxon>
        <taxon>Acetobacter</taxon>
    </lineage>
</organism>
<sequence length="134" mass="13952">MLKRPVILSSFLALAIAVSSSGPAQAFPHIPKHMRKEVARIRNQATKQGAGGSIPCAAIMCLAPYVGMGSGGGPGCVAPKQIYFGIRVFDPWAGYDAILTSAVRGEFLNMCPDAMNKGTANAENAVVGEAYDAP</sequence>
<dbReference type="Proteomes" id="UP000075377">
    <property type="component" value="Unassembled WGS sequence"/>
</dbReference>
<dbReference type="PATRIC" id="fig|178901.14.peg.552"/>
<keyword evidence="1" id="KW-0732">Signal</keyword>
<feature type="chain" id="PRO_5007556476" evidence="1">
    <location>
        <begin position="27"/>
        <end position="134"/>
    </location>
</feature>